<dbReference type="SUPFAM" id="SSF51713">
    <property type="entry name" value="tRNA-guanine transglycosylase"/>
    <property type="match status" value="1"/>
</dbReference>
<evidence type="ECO:0000259" key="3">
    <source>
        <dbReference type="Pfam" id="PF01702"/>
    </source>
</evidence>
<comment type="caution">
    <text evidence="4">The sequence shown here is derived from an EMBL/GenBank/DDBJ whole genome shotgun (WGS) entry which is preliminary data.</text>
</comment>
<keyword evidence="4" id="KW-0328">Glycosyltransferase</keyword>
<dbReference type="GO" id="GO:0008616">
    <property type="term" value="P:tRNA queuosine(34) biosynthetic process"/>
    <property type="evidence" value="ECO:0007669"/>
    <property type="project" value="UniProtKB-KW"/>
</dbReference>
<evidence type="ECO:0000256" key="1">
    <source>
        <dbReference type="ARBA" id="ARBA00022694"/>
    </source>
</evidence>
<dbReference type="GO" id="GO:0005737">
    <property type="term" value="C:cytoplasm"/>
    <property type="evidence" value="ECO:0007669"/>
    <property type="project" value="TreeGrafter"/>
</dbReference>
<evidence type="ECO:0000313" key="5">
    <source>
        <dbReference type="Proteomes" id="UP000266677"/>
    </source>
</evidence>
<dbReference type="Gene3D" id="3.20.20.105">
    <property type="entry name" value="Queuine tRNA-ribosyltransferase-like"/>
    <property type="match status" value="1"/>
</dbReference>
<dbReference type="PANTHER" id="PTHR46499:SF1">
    <property type="entry name" value="QUEUINE TRNA-RIBOSYLTRANSFERASE"/>
    <property type="match status" value="1"/>
</dbReference>
<feature type="domain" description="tRNA-guanine(15) transglycosylase-like" evidence="3">
    <location>
        <begin position="8"/>
        <end position="322"/>
    </location>
</feature>
<dbReference type="GO" id="GO:0016757">
    <property type="term" value="F:glycosyltransferase activity"/>
    <property type="evidence" value="ECO:0007669"/>
    <property type="project" value="UniProtKB-KW"/>
</dbReference>
<gene>
    <name evidence="4" type="ORF">D5S18_27060</name>
</gene>
<sequence>MTSREFVTKRGSKHRLPIFLPVFQPHRQNNALLSKKITGPTIDGCIVNSYFLYKQRDIRKQLLESGDLHSYLGFEGLVTTDSGAFQGFTRSLYLDNRDIVRFQDRIGSDVFAPLDLVTPPGDSRNVAESKLAATEKRIRQALPLAERGILAGVQQGGRFMELRRRSVRTLRDLGVSYLALGSLVPFFNRNHDLRFVAEVATDARDVIGPDIPIHLYGSGDPCEIPFLVAAGVNVFDSASYGHFARDGWYMTPFGALRDPGPLVAGEFRCDCPSCVDNPTEFPTGDELTLHNLWTICATMDEINRRLDLGTLHDYLEEIMQVHDVWFPTSALRSSWQQAGEPSHY</sequence>
<keyword evidence="1" id="KW-0819">tRNA processing</keyword>
<proteinExistence type="predicted"/>
<dbReference type="NCBIfam" id="TIGR00449">
    <property type="entry name" value="tgt_general"/>
    <property type="match status" value="1"/>
</dbReference>
<dbReference type="InterPro" id="IPR002616">
    <property type="entry name" value="tRNA_ribo_trans-like"/>
</dbReference>
<dbReference type="Pfam" id="PF01702">
    <property type="entry name" value="TGT"/>
    <property type="match status" value="1"/>
</dbReference>
<dbReference type="RefSeq" id="WP_120043907.1">
    <property type="nucleotide sequence ID" value="NZ_QZFU01000036.1"/>
</dbReference>
<dbReference type="PANTHER" id="PTHR46499">
    <property type="entry name" value="QUEUINE TRNA-RIBOSYLTRANSFERASE"/>
    <property type="match status" value="1"/>
</dbReference>
<dbReference type="InterPro" id="IPR050076">
    <property type="entry name" value="ArchSynthase1/Queuine_TRR"/>
</dbReference>
<organism evidence="4 5">
    <name type="scientific">Nocardia panacis</name>
    <dbReference type="NCBI Taxonomy" id="2340916"/>
    <lineage>
        <taxon>Bacteria</taxon>
        <taxon>Bacillati</taxon>
        <taxon>Actinomycetota</taxon>
        <taxon>Actinomycetes</taxon>
        <taxon>Mycobacteriales</taxon>
        <taxon>Nocardiaceae</taxon>
        <taxon>Nocardia</taxon>
    </lineage>
</organism>
<dbReference type="Proteomes" id="UP000266677">
    <property type="component" value="Unassembled WGS sequence"/>
</dbReference>
<keyword evidence="4" id="KW-0808">Transferase</keyword>
<reference evidence="4 5" key="1">
    <citation type="submission" date="2018-09" db="EMBL/GenBank/DDBJ databases">
        <title>YIM PH21274 draft genome.</title>
        <authorList>
            <person name="Miao C."/>
        </authorList>
    </citation>
    <scope>NUCLEOTIDE SEQUENCE [LARGE SCALE GENOMIC DNA]</scope>
    <source>
        <strain evidence="4 5">YIM PH 21724</strain>
    </source>
</reference>
<evidence type="ECO:0000256" key="2">
    <source>
        <dbReference type="ARBA" id="ARBA00022785"/>
    </source>
</evidence>
<dbReference type="OrthoDB" id="9805417at2"/>
<dbReference type="EC" id="2.4.2.-" evidence="4"/>
<dbReference type="EMBL" id="QZFU01000036">
    <property type="protein sequence ID" value="RJO70850.1"/>
    <property type="molecule type" value="Genomic_DNA"/>
</dbReference>
<keyword evidence="2" id="KW-0671">Queuosine biosynthesis</keyword>
<protein>
    <submittedName>
        <fullName evidence="4">tRNA-guanine transglycosylase</fullName>
        <ecNumber evidence="4">2.4.2.-</ecNumber>
    </submittedName>
</protein>
<accession>A0A3A4KBK7</accession>
<dbReference type="InterPro" id="IPR036511">
    <property type="entry name" value="TGT-like_sf"/>
</dbReference>
<dbReference type="AlphaFoldDB" id="A0A3A4KBK7"/>
<keyword evidence="5" id="KW-1185">Reference proteome</keyword>
<evidence type="ECO:0000313" key="4">
    <source>
        <dbReference type="EMBL" id="RJO70850.1"/>
    </source>
</evidence>
<name>A0A3A4KBK7_9NOCA</name>